<evidence type="ECO:0000313" key="4">
    <source>
        <dbReference type="Proteomes" id="UP000494256"/>
    </source>
</evidence>
<evidence type="ECO:0000313" key="2">
    <source>
        <dbReference type="EMBL" id="CAB3260004.1"/>
    </source>
</evidence>
<dbReference type="EMBL" id="CADEBD010000745">
    <property type="protein sequence ID" value="CAB3260004.1"/>
    <property type="molecule type" value="Genomic_DNA"/>
</dbReference>
<keyword evidence="3" id="KW-1185">Reference proteome</keyword>
<protein>
    <submittedName>
        <fullName evidence="1">Uncharacterized protein</fullName>
    </submittedName>
</protein>
<dbReference type="EMBL" id="CADEBC010000496">
    <property type="protein sequence ID" value="CAB3238029.1"/>
    <property type="molecule type" value="Genomic_DNA"/>
</dbReference>
<evidence type="ECO:0000313" key="1">
    <source>
        <dbReference type="EMBL" id="CAB3238029.1"/>
    </source>
</evidence>
<comment type="caution">
    <text evidence="1">The sequence shown here is derived from an EMBL/GenBank/DDBJ whole genome shotgun (WGS) entry which is preliminary data.</text>
</comment>
<gene>
    <name evidence="2" type="ORF">APLA_LOCUS16908</name>
    <name evidence="1" type="ORF">APLA_LOCUS7255</name>
</gene>
<dbReference type="Proteomes" id="UP000494256">
    <property type="component" value="Unassembled WGS sequence"/>
</dbReference>
<name>A0A8S0ZXX9_ARCPL</name>
<organism evidence="1 3">
    <name type="scientific">Arctia plantaginis</name>
    <name type="common">Wood tiger moth</name>
    <name type="synonym">Phalaena plantaginis</name>
    <dbReference type="NCBI Taxonomy" id="874455"/>
    <lineage>
        <taxon>Eukaryota</taxon>
        <taxon>Metazoa</taxon>
        <taxon>Ecdysozoa</taxon>
        <taxon>Arthropoda</taxon>
        <taxon>Hexapoda</taxon>
        <taxon>Insecta</taxon>
        <taxon>Pterygota</taxon>
        <taxon>Neoptera</taxon>
        <taxon>Endopterygota</taxon>
        <taxon>Lepidoptera</taxon>
        <taxon>Glossata</taxon>
        <taxon>Ditrysia</taxon>
        <taxon>Noctuoidea</taxon>
        <taxon>Erebidae</taxon>
        <taxon>Arctiinae</taxon>
        <taxon>Arctia</taxon>
    </lineage>
</organism>
<reference evidence="3 4" key="1">
    <citation type="submission" date="2020-04" db="EMBL/GenBank/DDBJ databases">
        <authorList>
            <person name="Wallbank WR R."/>
            <person name="Pardo Diaz C."/>
            <person name="Kozak K."/>
            <person name="Martin S."/>
            <person name="Jiggins C."/>
            <person name="Moest M."/>
            <person name="Warren A I."/>
            <person name="Byers J.R.P. K."/>
            <person name="Montejo-Kovacevich G."/>
            <person name="Yen C E."/>
        </authorList>
    </citation>
    <scope>NUCLEOTIDE SEQUENCE [LARGE SCALE GENOMIC DNA]</scope>
</reference>
<dbReference type="OrthoDB" id="509497at2759"/>
<sequence length="477" mass="53879">MSADNIDDDGAGSVSSEDENRCVKLKLPEHIEAYIKKQELHRDVEPSTCDSTLLENVTANYVIAKKIISNLTWQDKSLCKHVCSMWHSAVNSIKREQLWPTDFSVCMRMNSIEYGIKLLKSGNFYTEPLAVLVFTNRTAFIAATRCESLIFHPCEPACEKEHYLIDVIQREVAAPKNCMVTVKGCFVSYLPLPQTSTYKNTIRHAMLLDPDPFLSGISIPAIPNVKFTVINMASVNLIKENFFDVVDKLAETHYIKGALVFANDSYLLHSVEDIIFLNHFKNVQPNVPFAMGGCIVEDTITDQADITHVINGLNRGKDFISRNLISIALFSVPRDMEQDQNCNFDMFSLILESSDWSKPKIQSCINKFSKSIPCFEHSVAIKFSCVGRDQKHELEQQYFRAAFPNTRLIGCYGNGELGINHPVRNDLTDPEEPPKALKIGAKRHRRDPGPQFGLMYSYSTIFVYIGWGKILSQPEST</sequence>
<dbReference type="AlphaFoldDB" id="A0A8S0ZXX9"/>
<accession>A0A8S0ZXX9</accession>
<evidence type="ECO:0000313" key="3">
    <source>
        <dbReference type="Proteomes" id="UP000494106"/>
    </source>
</evidence>
<dbReference type="Proteomes" id="UP000494106">
    <property type="component" value="Unassembled WGS sequence"/>
</dbReference>
<proteinExistence type="predicted"/>